<dbReference type="InterPro" id="IPR001254">
    <property type="entry name" value="Trypsin_dom"/>
</dbReference>
<keyword evidence="11" id="KW-1185">Reference proteome</keyword>
<dbReference type="InParanoid" id="A0A1W4XC70"/>
<feature type="chain" id="PRO_5010698950" evidence="9">
    <location>
        <begin position="23"/>
        <end position="379"/>
    </location>
</feature>
<evidence type="ECO:0000256" key="9">
    <source>
        <dbReference type="SAM" id="SignalP"/>
    </source>
</evidence>
<feature type="domain" description="Peptidase S1" evidence="10">
    <location>
        <begin position="129"/>
        <end position="379"/>
    </location>
</feature>
<dbReference type="PROSITE" id="PS00135">
    <property type="entry name" value="TRYPSIN_SER"/>
    <property type="match status" value="1"/>
</dbReference>
<feature type="compositionally biased region" description="Low complexity" evidence="8">
    <location>
        <begin position="52"/>
        <end position="65"/>
    </location>
</feature>
<dbReference type="InterPro" id="IPR001314">
    <property type="entry name" value="Peptidase_S1A"/>
</dbReference>
<dbReference type="AlphaFoldDB" id="A0A1W4XC70"/>
<comment type="subcellular location">
    <subcellularLocation>
        <location evidence="1">Secreted</location>
    </subcellularLocation>
</comment>
<protein>
    <submittedName>
        <fullName evidence="12">Serine protease snake</fullName>
    </submittedName>
</protein>
<dbReference type="GO" id="GO:0005576">
    <property type="term" value="C:extracellular region"/>
    <property type="evidence" value="ECO:0007669"/>
    <property type="project" value="UniProtKB-SubCell"/>
</dbReference>
<accession>A0A1W4XC70</accession>
<evidence type="ECO:0000256" key="8">
    <source>
        <dbReference type="SAM" id="MobiDB-lite"/>
    </source>
</evidence>
<evidence type="ECO:0000256" key="5">
    <source>
        <dbReference type="ARBA" id="ARBA00022825"/>
    </source>
</evidence>
<keyword evidence="5 7" id="KW-0720">Serine protease</keyword>
<gene>
    <name evidence="12" type="primary">LOC108740547</name>
</gene>
<dbReference type="InterPro" id="IPR043504">
    <property type="entry name" value="Peptidase_S1_PA_chymotrypsin"/>
</dbReference>
<evidence type="ECO:0000313" key="12">
    <source>
        <dbReference type="RefSeq" id="XP_018330407.1"/>
    </source>
</evidence>
<dbReference type="GO" id="GO:0004252">
    <property type="term" value="F:serine-type endopeptidase activity"/>
    <property type="evidence" value="ECO:0007669"/>
    <property type="project" value="InterPro"/>
</dbReference>
<evidence type="ECO:0000256" key="2">
    <source>
        <dbReference type="ARBA" id="ARBA00022525"/>
    </source>
</evidence>
<keyword evidence="6" id="KW-1015">Disulfide bond</keyword>
<dbReference type="PROSITE" id="PS00134">
    <property type="entry name" value="TRYPSIN_HIS"/>
    <property type="match status" value="1"/>
</dbReference>
<dbReference type="OrthoDB" id="6339452at2759"/>
<dbReference type="GeneID" id="108740547"/>
<keyword evidence="3 7" id="KW-0645">Protease</keyword>
<dbReference type="FunFam" id="2.40.10.10:FF:000015">
    <property type="entry name" value="Atrial natriuretic peptide-converting enzyme"/>
    <property type="match status" value="1"/>
</dbReference>
<feature type="signal peptide" evidence="9">
    <location>
        <begin position="1"/>
        <end position="22"/>
    </location>
</feature>
<keyword evidence="2" id="KW-0964">Secreted</keyword>
<evidence type="ECO:0000256" key="7">
    <source>
        <dbReference type="RuleBase" id="RU363034"/>
    </source>
</evidence>
<dbReference type="FunCoup" id="A0A1W4XC70">
    <property type="interactions" value="9"/>
</dbReference>
<sequence length="379" mass="42289">MLTKAFLCSAVLLYYFALKAFAQVQYPNFYDNREERQEVPSFNNNPFLSTLNRPNSDNRANNDNSDSFVYPSDLEHNYFEESAVSKSEQKCKEYAKLVSNTVSAIPLLVNPEQIDISVSKCEYSGIPLIVGGSPALAGEFPFMAAVGGYNSDNELQWFCGGTLISERYVVTAAHCVKSSRGAPSLVRLGDLDLNRVDDGSEHREYSVADIIVHENYRPPVKYNDIALLKLNREVEFSKFIRPACLWTKFSTGQDKVIATGWGRTGTGEEQSDRLLKVGLSVFHNSECDRTFPTTMQIYRRALPQGITDKMMCAGEKKGGKDTCQGDSGGPLVITDRNNQCLFYVVGITSFGKNYCGAQNSPAVYTAVSQFIPWIEKHIW</sequence>
<dbReference type="PANTHER" id="PTHR24258:SF136">
    <property type="entry name" value="GH06673P-RELATED"/>
    <property type="match status" value="1"/>
</dbReference>
<dbReference type="PANTHER" id="PTHR24258">
    <property type="entry name" value="SERINE PROTEASE-RELATED"/>
    <property type="match status" value="1"/>
</dbReference>
<dbReference type="KEGG" id="apln:108740547"/>
<dbReference type="Proteomes" id="UP000192223">
    <property type="component" value="Unplaced"/>
</dbReference>
<evidence type="ECO:0000259" key="10">
    <source>
        <dbReference type="PROSITE" id="PS50240"/>
    </source>
</evidence>
<dbReference type="PROSITE" id="PS50240">
    <property type="entry name" value="TRYPSIN_DOM"/>
    <property type="match status" value="1"/>
</dbReference>
<evidence type="ECO:0000256" key="4">
    <source>
        <dbReference type="ARBA" id="ARBA00022801"/>
    </source>
</evidence>
<evidence type="ECO:0000256" key="3">
    <source>
        <dbReference type="ARBA" id="ARBA00022670"/>
    </source>
</evidence>
<dbReference type="Pfam" id="PF00089">
    <property type="entry name" value="Trypsin"/>
    <property type="match status" value="1"/>
</dbReference>
<dbReference type="PRINTS" id="PR00722">
    <property type="entry name" value="CHYMOTRYPSIN"/>
</dbReference>
<dbReference type="InterPro" id="IPR009003">
    <property type="entry name" value="Peptidase_S1_PA"/>
</dbReference>
<dbReference type="InterPro" id="IPR033116">
    <property type="entry name" value="TRYPSIN_SER"/>
</dbReference>
<dbReference type="SUPFAM" id="SSF50494">
    <property type="entry name" value="Trypsin-like serine proteases"/>
    <property type="match status" value="1"/>
</dbReference>
<name>A0A1W4XC70_AGRPL</name>
<dbReference type="Gene3D" id="2.40.10.10">
    <property type="entry name" value="Trypsin-like serine proteases"/>
    <property type="match status" value="1"/>
</dbReference>
<evidence type="ECO:0000313" key="11">
    <source>
        <dbReference type="Proteomes" id="UP000192223"/>
    </source>
</evidence>
<dbReference type="RefSeq" id="XP_018330407.1">
    <property type="nucleotide sequence ID" value="XM_018474905.1"/>
</dbReference>
<dbReference type="SMART" id="SM00020">
    <property type="entry name" value="Tryp_SPc"/>
    <property type="match status" value="1"/>
</dbReference>
<feature type="region of interest" description="Disordered" evidence="8">
    <location>
        <begin position="40"/>
        <end position="65"/>
    </location>
</feature>
<proteinExistence type="predicted"/>
<keyword evidence="9" id="KW-0732">Signal</keyword>
<evidence type="ECO:0000256" key="6">
    <source>
        <dbReference type="ARBA" id="ARBA00023157"/>
    </source>
</evidence>
<organism evidence="11 12">
    <name type="scientific">Agrilus planipennis</name>
    <name type="common">Emerald ash borer</name>
    <name type="synonym">Agrilus marcopoli</name>
    <dbReference type="NCBI Taxonomy" id="224129"/>
    <lineage>
        <taxon>Eukaryota</taxon>
        <taxon>Metazoa</taxon>
        <taxon>Ecdysozoa</taxon>
        <taxon>Arthropoda</taxon>
        <taxon>Hexapoda</taxon>
        <taxon>Insecta</taxon>
        <taxon>Pterygota</taxon>
        <taxon>Neoptera</taxon>
        <taxon>Endopterygota</taxon>
        <taxon>Coleoptera</taxon>
        <taxon>Polyphaga</taxon>
        <taxon>Elateriformia</taxon>
        <taxon>Buprestoidea</taxon>
        <taxon>Buprestidae</taxon>
        <taxon>Agrilinae</taxon>
        <taxon>Agrilus</taxon>
    </lineage>
</organism>
<dbReference type="STRING" id="224129.A0A1W4XC70"/>
<reference evidence="12" key="1">
    <citation type="submission" date="2025-08" db="UniProtKB">
        <authorList>
            <consortium name="RefSeq"/>
        </authorList>
    </citation>
    <scope>IDENTIFICATION</scope>
    <source>
        <tissue evidence="12">Entire body</tissue>
    </source>
</reference>
<evidence type="ECO:0000256" key="1">
    <source>
        <dbReference type="ARBA" id="ARBA00004613"/>
    </source>
</evidence>
<dbReference type="CDD" id="cd00190">
    <property type="entry name" value="Tryp_SPc"/>
    <property type="match status" value="1"/>
</dbReference>
<dbReference type="GO" id="GO:0006508">
    <property type="term" value="P:proteolysis"/>
    <property type="evidence" value="ECO:0007669"/>
    <property type="project" value="UniProtKB-KW"/>
</dbReference>
<keyword evidence="4 7" id="KW-0378">Hydrolase</keyword>
<feature type="compositionally biased region" description="Polar residues" evidence="8">
    <location>
        <begin position="40"/>
        <end position="51"/>
    </location>
</feature>
<dbReference type="InterPro" id="IPR018114">
    <property type="entry name" value="TRYPSIN_HIS"/>
</dbReference>